<organism evidence="2 4">
    <name type="scientific">Megasphaera lornae</name>
    <dbReference type="NCBI Taxonomy" id="1000568"/>
    <lineage>
        <taxon>Bacteria</taxon>
        <taxon>Bacillati</taxon>
        <taxon>Bacillota</taxon>
        <taxon>Negativicutes</taxon>
        <taxon>Veillonellales</taxon>
        <taxon>Veillonellaceae</taxon>
        <taxon>Megasphaera</taxon>
    </lineage>
</organism>
<feature type="transmembrane region" description="Helical" evidence="1">
    <location>
        <begin position="73"/>
        <end position="95"/>
    </location>
</feature>
<feature type="transmembrane region" description="Helical" evidence="1">
    <location>
        <begin position="144"/>
        <end position="162"/>
    </location>
</feature>
<keyword evidence="1" id="KW-1133">Transmembrane helix</keyword>
<dbReference type="eggNOG" id="COG4720">
    <property type="taxonomic scope" value="Bacteria"/>
</dbReference>
<reference evidence="2" key="2">
    <citation type="submission" date="2009-12" db="EMBL/GenBank/DDBJ databases">
        <authorList>
            <person name="Madupu R."/>
            <person name="Durkin A.S."/>
            <person name="Torralba M."/>
            <person name="Methe B."/>
            <person name="Sutton G.G."/>
            <person name="Strausberg R.L."/>
            <person name="Nelson K.E."/>
        </authorList>
    </citation>
    <scope>NUCLEOTIDE SEQUENCE</scope>
    <source>
        <strain evidence="2">28L</strain>
    </source>
</reference>
<protein>
    <recommendedName>
        <fullName evidence="6">TIGR04002 family protein</fullName>
    </recommendedName>
</protein>
<feature type="transmembrane region" description="Helical" evidence="1">
    <location>
        <begin position="6"/>
        <end position="24"/>
    </location>
</feature>
<evidence type="ECO:0000313" key="4">
    <source>
        <dbReference type="Proteomes" id="UP000003242"/>
    </source>
</evidence>
<evidence type="ECO:0000256" key="1">
    <source>
        <dbReference type="SAM" id="Phobius"/>
    </source>
</evidence>
<dbReference type="RefSeq" id="WP_007390869.1">
    <property type="nucleotide sequence ID" value="NZ_ADGP01000003.1"/>
</dbReference>
<dbReference type="AlphaFoldDB" id="D3LSM6"/>
<evidence type="ECO:0000313" key="5">
    <source>
        <dbReference type="Proteomes" id="UP000004018"/>
    </source>
</evidence>
<dbReference type="Proteomes" id="UP000003242">
    <property type="component" value="Unassembled WGS sequence"/>
</dbReference>
<dbReference type="InterPro" id="IPR009825">
    <property type="entry name" value="ECF_substrate-spec-like"/>
</dbReference>
<proteinExistence type="predicted"/>
<dbReference type="Gene3D" id="1.10.1760.20">
    <property type="match status" value="1"/>
</dbReference>
<dbReference type="Proteomes" id="UP000004018">
    <property type="component" value="Unassembled WGS sequence"/>
</dbReference>
<gene>
    <name evidence="2" type="ORF">HMPREF0889_0965</name>
    <name evidence="3" type="ORF">HMPREF1039_1328</name>
</gene>
<keyword evidence="5" id="KW-1185">Reference proteome</keyword>
<dbReference type="OrthoDB" id="411368at2"/>
<dbReference type="EMBL" id="AFIJ01000018">
    <property type="protein sequence ID" value="EGL41056.1"/>
    <property type="molecule type" value="Genomic_DNA"/>
</dbReference>
<evidence type="ECO:0000313" key="3">
    <source>
        <dbReference type="EMBL" id="EGL41056.1"/>
    </source>
</evidence>
<dbReference type="GO" id="GO:0016020">
    <property type="term" value="C:membrane"/>
    <property type="evidence" value="ECO:0007669"/>
    <property type="project" value="InterPro"/>
</dbReference>
<dbReference type="Pfam" id="PF07155">
    <property type="entry name" value="ECF-ribofla_trS"/>
    <property type="match status" value="1"/>
</dbReference>
<keyword evidence="1" id="KW-0812">Transmembrane</keyword>
<name>D3LSM6_9FIRM</name>
<sequence length="192" mass="20856">MNNQKMTTKMLCYTAIFTALVFLLTDIPKIPFPFGYAHLGDAMIFALPFYFPTRPAAVAAGAGSALADLLGGYPLWIVPTFLIKFCMVYAVFYVARPDKYETTFFSPRLFAGILVSAGWMIGTYALCGSLLYGSGAGTAMLPGLLGKGGINFIVAYGFISIIKNISFLQAKRPTGKNKVYRSDGTMTDTDNE</sequence>
<evidence type="ECO:0008006" key="6">
    <source>
        <dbReference type="Google" id="ProtNLM"/>
    </source>
</evidence>
<dbReference type="EMBL" id="ADGP01000003">
    <property type="protein sequence ID" value="EFD94813.1"/>
    <property type="molecule type" value="Genomic_DNA"/>
</dbReference>
<feature type="transmembrane region" description="Helical" evidence="1">
    <location>
        <begin position="107"/>
        <end position="132"/>
    </location>
</feature>
<accession>D3LSM6</accession>
<dbReference type="STRING" id="699218.HMPREF0889_0965"/>
<keyword evidence="1" id="KW-0472">Membrane</keyword>
<reference evidence="4" key="1">
    <citation type="submission" date="2009-12" db="EMBL/GenBank/DDBJ databases">
        <title>Sequence of Clostridiales genomosp. BVAB3 str. UPII9-5.</title>
        <authorList>
            <person name="Madupu R."/>
            <person name="Durkin A.S."/>
            <person name="Torralba M."/>
            <person name="Methe B."/>
            <person name="Sutton G.G."/>
            <person name="Strausberg R.L."/>
            <person name="Nelson K.E."/>
        </authorList>
    </citation>
    <scope>NUCLEOTIDE SEQUENCE [LARGE SCALE GENOMIC DNA]</scope>
    <source>
        <strain evidence="4">28L</strain>
    </source>
</reference>
<comment type="caution">
    <text evidence="2">The sequence shown here is derived from an EMBL/GenBank/DDBJ whole genome shotgun (WGS) entry which is preliminary data.</text>
</comment>
<reference evidence="3 5" key="3">
    <citation type="submission" date="2011-04" db="EMBL/GenBank/DDBJ databases">
        <authorList>
            <person name="Harkins D.M."/>
            <person name="Madupu R."/>
            <person name="Durkin A.S."/>
            <person name="Torralba M."/>
            <person name="Methe B."/>
            <person name="Sutton G.G."/>
            <person name="Nelson K.E."/>
        </authorList>
    </citation>
    <scope>NUCLEOTIDE SEQUENCE [LARGE SCALE GENOMIC DNA]</scope>
    <source>
        <strain evidence="3 5">UPII 199-6</strain>
    </source>
</reference>
<evidence type="ECO:0000313" key="2">
    <source>
        <dbReference type="EMBL" id="EFD94813.1"/>
    </source>
</evidence>